<keyword evidence="2" id="KW-1185">Reference proteome</keyword>
<reference evidence="1" key="2">
    <citation type="submission" date="2018-03" db="EMBL/GenBank/DDBJ databases">
        <title>The Triticum urartu genome reveals the dynamic nature of wheat genome evolution.</title>
        <authorList>
            <person name="Ling H."/>
            <person name="Ma B."/>
            <person name="Shi X."/>
            <person name="Liu H."/>
            <person name="Dong L."/>
            <person name="Sun H."/>
            <person name="Cao Y."/>
            <person name="Gao Q."/>
            <person name="Zheng S."/>
            <person name="Li Y."/>
            <person name="Yu Y."/>
            <person name="Du H."/>
            <person name="Qi M."/>
            <person name="Li Y."/>
            <person name="Yu H."/>
            <person name="Cui Y."/>
            <person name="Wang N."/>
            <person name="Chen C."/>
            <person name="Wu H."/>
            <person name="Zhao Y."/>
            <person name="Zhang J."/>
            <person name="Li Y."/>
            <person name="Zhou W."/>
            <person name="Zhang B."/>
            <person name="Hu W."/>
            <person name="Eijk M."/>
            <person name="Tang J."/>
            <person name="Witsenboer H."/>
            <person name="Zhao S."/>
            <person name="Li Z."/>
            <person name="Zhang A."/>
            <person name="Wang D."/>
            <person name="Liang C."/>
        </authorList>
    </citation>
    <scope>NUCLEOTIDE SEQUENCE [LARGE SCALE GENOMIC DNA]</scope>
    <source>
        <strain evidence="1">cv. G1812</strain>
    </source>
</reference>
<name>A0A8R7Q9J7_TRIUA</name>
<accession>A0A8R7Q9J7</accession>
<protein>
    <submittedName>
        <fullName evidence="1">Uncharacterized protein</fullName>
    </submittedName>
</protein>
<dbReference type="AlphaFoldDB" id="A0A8R7Q9J7"/>
<proteinExistence type="predicted"/>
<dbReference type="EnsemblPlants" id="TuG1812G0500001055.01.T01">
    <property type="protein sequence ID" value="TuG1812G0500001055.01.T01.cds355330"/>
    <property type="gene ID" value="TuG1812G0500001055.01"/>
</dbReference>
<evidence type="ECO:0000313" key="2">
    <source>
        <dbReference type="Proteomes" id="UP000015106"/>
    </source>
</evidence>
<evidence type="ECO:0000313" key="1">
    <source>
        <dbReference type="EnsemblPlants" id="TuG1812G0500001055.01.T01.cds355330"/>
    </source>
</evidence>
<dbReference type="Gramene" id="TuG1812G0500001055.01.T01">
    <property type="protein sequence ID" value="TuG1812G0500001055.01.T01.cds355330"/>
    <property type="gene ID" value="TuG1812G0500001055.01"/>
</dbReference>
<reference evidence="2" key="1">
    <citation type="journal article" date="2013" name="Nature">
        <title>Draft genome of the wheat A-genome progenitor Triticum urartu.</title>
        <authorList>
            <person name="Ling H.Q."/>
            <person name="Zhao S."/>
            <person name="Liu D."/>
            <person name="Wang J."/>
            <person name="Sun H."/>
            <person name="Zhang C."/>
            <person name="Fan H."/>
            <person name="Li D."/>
            <person name="Dong L."/>
            <person name="Tao Y."/>
            <person name="Gao C."/>
            <person name="Wu H."/>
            <person name="Li Y."/>
            <person name="Cui Y."/>
            <person name="Guo X."/>
            <person name="Zheng S."/>
            <person name="Wang B."/>
            <person name="Yu K."/>
            <person name="Liang Q."/>
            <person name="Yang W."/>
            <person name="Lou X."/>
            <person name="Chen J."/>
            <person name="Feng M."/>
            <person name="Jian J."/>
            <person name="Zhang X."/>
            <person name="Luo G."/>
            <person name="Jiang Y."/>
            <person name="Liu J."/>
            <person name="Wang Z."/>
            <person name="Sha Y."/>
            <person name="Zhang B."/>
            <person name="Wu H."/>
            <person name="Tang D."/>
            <person name="Shen Q."/>
            <person name="Xue P."/>
            <person name="Zou S."/>
            <person name="Wang X."/>
            <person name="Liu X."/>
            <person name="Wang F."/>
            <person name="Yang Y."/>
            <person name="An X."/>
            <person name="Dong Z."/>
            <person name="Zhang K."/>
            <person name="Zhang X."/>
            <person name="Luo M.C."/>
            <person name="Dvorak J."/>
            <person name="Tong Y."/>
            <person name="Wang J."/>
            <person name="Yang H."/>
            <person name="Li Z."/>
            <person name="Wang D."/>
            <person name="Zhang A."/>
            <person name="Wang J."/>
        </authorList>
    </citation>
    <scope>NUCLEOTIDE SEQUENCE</scope>
    <source>
        <strain evidence="2">cv. G1812</strain>
    </source>
</reference>
<sequence length="89" mass="10471">MSRDQCIERYSIAVRHLRKYSFRQAKRSEPQVQCNKRIPHNSFRAQPLLVNLDMNEPPLLKKRSFSASTEYTRQNVRRGNNTGAMHLVV</sequence>
<reference evidence="1" key="3">
    <citation type="submission" date="2022-06" db="UniProtKB">
        <authorList>
            <consortium name="EnsemblPlants"/>
        </authorList>
    </citation>
    <scope>IDENTIFICATION</scope>
</reference>
<dbReference type="Proteomes" id="UP000015106">
    <property type="component" value="Chromosome 5"/>
</dbReference>
<gene>
    <name evidence="1" type="primary">LOC125532302</name>
</gene>
<organism evidence="1 2">
    <name type="scientific">Triticum urartu</name>
    <name type="common">Red wild einkorn</name>
    <name type="synonym">Crithodium urartu</name>
    <dbReference type="NCBI Taxonomy" id="4572"/>
    <lineage>
        <taxon>Eukaryota</taxon>
        <taxon>Viridiplantae</taxon>
        <taxon>Streptophyta</taxon>
        <taxon>Embryophyta</taxon>
        <taxon>Tracheophyta</taxon>
        <taxon>Spermatophyta</taxon>
        <taxon>Magnoliopsida</taxon>
        <taxon>Liliopsida</taxon>
        <taxon>Poales</taxon>
        <taxon>Poaceae</taxon>
        <taxon>BOP clade</taxon>
        <taxon>Pooideae</taxon>
        <taxon>Triticodae</taxon>
        <taxon>Triticeae</taxon>
        <taxon>Triticinae</taxon>
        <taxon>Triticum</taxon>
    </lineage>
</organism>